<proteinExistence type="predicted"/>
<comment type="caution">
    <text evidence="1">The sequence shown here is derived from an EMBL/GenBank/DDBJ whole genome shotgun (WGS) entry which is preliminary data.</text>
</comment>
<dbReference type="Proteomes" id="UP000242861">
    <property type="component" value="Unassembled WGS sequence"/>
</dbReference>
<name>A0A2I0CL10_9PSED</name>
<protein>
    <submittedName>
        <fullName evidence="1">Uncharacterized protein</fullName>
    </submittedName>
</protein>
<dbReference type="EMBL" id="PIYS01000034">
    <property type="protein sequence ID" value="PKF69839.1"/>
    <property type="molecule type" value="Genomic_DNA"/>
</dbReference>
<accession>A0A2I0CL10</accession>
<organism evidence="1 2">
    <name type="scientific">Pseudomonas fluvialis</name>
    <dbReference type="NCBI Taxonomy" id="1793966"/>
    <lineage>
        <taxon>Bacteria</taxon>
        <taxon>Pseudomonadati</taxon>
        <taxon>Pseudomonadota</taxon>
        <taxon>Gammaproteobacteria</taxon>
        <taxon>Pseudomonadales</taxon>
        <taxon>Pseudomonadaceae</taxon>
        <taxon>Pseudomonas</taxon>
    </lineage>
</organism>
<evidence type="ECO:0000313" key="1">
    <source>
        <dbReference type="EMBL" id="PKF69839.1"/>
    </source>
</evidence>
<evidence type="ECO:0000313" key="2">
    <source>
        <dbReference type="Proteomes" id="UP000242861"/>
    </source>
</evidence>
<dbReference type="AlphaFoldDB" id="A0A2I0CL10"/>
<gene>
    <name evidence="1" type="ORF">CW360_16395</name>
</gene>
<sequence length="238" mass="26499">MPVVAVEVGMHNAPQVSYLLQFDSGQPASCLIELAMAASPEDAPPPDWARLEYQQCRNCPLRPAEQPWCPFARALARVLAPLEQRNSYDELTVTIRWRSRVIQQRTTLQRVLGSLIGLLGATSGCPHTRPFLPLAYFHQPFSEADETLFRVVGAYLIGQMLRAQQGLSADFALHELPGLYAQLRQVNLGMANRLRALADSDHGVNGVIVLDVLAAETQDLFAELERNLLPYYAAYLEE</sequence>
<dbReference type="InterPro" id="IPR054196">
    <property type="entry name" value="DUF6901"/>
</dbReference>
<dbReference type="Pfam" id="PF21842">
    <property type="entry name" value="DUF6901"/>
    <property type="match status" value="1"/>
</dbReference>
<reference evidence="2" key="1">
    <citation type="submission" date="2017-12" db="EMBL/GenBank/DDBJ databases">
        <authorList>
            <person name="Yu X.-Y."/>
        </authorList>
    </citation>
    <scope>NUCLEOTIDE SEQUENCE [LARGE SCALE GENOMIC DNA]</scope>
    <source>
        <strain evidence="2">ZYSR67-Z</strain>
    </source>
</reference>